<name>A0A9X4H793_9FIRM</name>
<dbReference type="AlphaFoldDB" id="A0A9X4H793"/>
<evidence type="ECO:0000313" key="9">
    <source>
        <dbReference type="EMBL" id="MDF9409878.1"/>
    </source>
</evidence>
<feature type="binding site" evidence="7">
    <location>
        <position position="39"/>
    </location>
    <ligand>
        <name>FMN</name>
        <dbReference type="ChEBI" id="CHEBI:58210"/>
    </ligand>
</feature>
<keyword evidence="2 7" id="KW-0285">Flavoprotein</keyword>
<keyword evidence="4 7" id="KW-0808">Transferase</keyword>
<keyword evidence="1 7" id="KW-0637">Prenyltransferase</keyword>
<dbReference type="EC" id="2.5.1.129" evidence="7"/>
<evidence type="ECO:0000256" key="5">
    <source>
        <dbReference type="ARBA" id="ARBA00050612"/>
    </source>
</evidence>
<dbReference type="PANTHER" id="PTHR43374:SF1">
    <property type="entry name" value="FLAVIN PRENYLTRANSFERASE PAD1, MITOCHONDRIAL"/>
    <property type="match status" value="1"/>
</dbReference>
<evidence type="ECO:0000256" key="6">
    <source>
        <dbReference type="ARBA" id="ARBA00060793"/>
    </source>
</evidence>
<organism evidence="9 10">
    <name type="scientific">Pelotomaculum isophthalicicum JI</name>
    <dbReference type="NCBI Taxonomy" id="947010"/>
    <lineage>
        <taxon>Bacteria</taxon>
        <taxon>Bacillati</taxon>
        <taxon>Bacillota</taxon>
        <taxon>Clostridia</taxon>
        <taxon>Eubacteriales</taxon>
        <taxon>Desulfotomaculaceae</taxon>
        <taxon>Pelotomaculum</taxon>
    </lineage>
</organism>
<feature type="binding site" evidence="7">
    <location>
        <begin position="12"/>
        <end position="14"/>
    </location>
    <ligand>
        <name>FMN</name>
        <dbReference type="ChEBI" id="CHEBI:58210"/>
    </ligand>
</feature>
<protein>
    <recommendedName>
        <fullName evidence="7">Flavin prenyltransferase UbiX</fullName>
        <ecNumber evidence="7">2.5.1.129</ecNumber>
    </recommendedName>
</protein>
<evidence type="ECO:0000256" key="4">
    <source>
        <dbReference type="ARBA" id="ARBA00022679"/>
    </source>
</evidence>
<dbReference type="InterPro" id="IPR003382">
    <property type="entry name" value="Flavoprotein"/>
</dbReference>
<dbReference type="NCBIfam" id="TIGR00421">
    <property type="entry name" value="ubiX_pad"/>
    <property type="match status" value="1"/>
</dbReference>
<dbReference type="Gene3D" id="3.40.50.1950">
    <property type="entry name" value="Flavin prenyltransferase-like"/>
    <property type="match status" value="1"/>
</dbReference>
<comment type="caution">
    <text evidence="9">The sequence shown here is derived from an EMBL/GenBank/DDBJ whole genome shotgun (WGS) entry which is preliminary data.</text>
</comment>
<evidence type="ECO:0000256" key="2">
    <source>
        <dbReference type="ARBA" id="ARBA00022630"/>
    </source>
</evidence>
<feature type="binding site" evidence="7">
    <location>
        <position position="155"/>
    </location>
    <ligand>
        <name>dimethylallyl phosphate</name>
        <dbReference type="ChEBI" id="CHEBI:88052"/>
    </ligand>
</feature>
<keyword evidence="10" id="KW-1185">Reference proteome</keyword>
<keyword evidence="3 7" id="KW-0288">FMN</keyword>
<dbReference type="GO" id="GO:0016831">
    <property type="term" value="F:carboxy-lyase activity"/>
    <property type="evidence" value="ECO:0007669"/>
    <property type="project" value="TreeGrafter"/>
</dbReference>
<evidence type="ECO:0000313" key="10">
    <source>
        <dbReference type="Proteomes" id="UP001154312"/>
    </source>
</evidence>
<dbReference type="HAMAP" id="MF_01984">
    <property type="entry name" value="ubiX_pad"/>
    <property type="match status" value="1"/>
</dbReference>
<evidence type="ECO:0000256" key="1">
    <source>
        <dbReference type="ARBA" id="ARBA00022602"/>
    </source>
</evidence>
<dbReference type="Pfam" id="PF02441">
    <property type="entry name" value="Flavoprotein"/>
    <property type="match status" value="1"/>
</dbReference>
<dbReference type="GO" id="GO:0106141">
    <property type="term" value="F:flavin prenyltransferase activity"/>
    <property type="evidence" value="ECO:0007669"/>
    <property type="project" value="UniProtKB-EC"/>
</dbReference>
<accession>A0A9X4H793</accession>
<dbReference type="Proteomes" id="UP001154312">
    <property type="component" value="Unassembled WGS sequence"/>
</dbReference>
<dbReference type="RefSeq" id="WP_277445397.1">
    <property type="nucleotide sequence ID" value="NZ_JAKOAV010000048.1"/>
</dbReference>
<comment type="catalytic activity">
    <reaction evidence="5 7">
        <text>dimethylallyl phosphate + FMNH2 = prenylated FMNH2 + phosphate</text>
        <dbReference type="Rhea" id="RHEA:37743"/>
        <dbReference type="ChEBI" id="CHEBI:43474"/>
        <dbReference type="ChEBI" id="CHEBI:57618"/>
        <dbReference type="ChEBI" id="CHEBI:87467"/>
        <dbReference type="ChEBI" id="CHEBI:88052"/>
        <dbReference type="EC" id="2.5.1.129"/>
    </reaction>
</comment>
<dbReference type="InterPro" id="IPR004507">
    <property type="entry name" value="UbiX-like"/>
</dbReference>
<dbReference type="EMBL" id="JAKOAV010000048">
    <property type="protein sequence ID" value="MDF9409878.1"/>
    <property type="molecule type" value="Genomic_DNA"/>
</dbReference>
<feature type="binding site" evidence="7">
    <location>
        <position position="125"/>
    </location>
    <ligand>
        <name>FMN</name>
        <dbReference type="ChEBI" id="CHEBI:58210"/>
    </ligand>
</feature>
<dbReference type="SUPFAM" id="SSF52507">
    <property type="entry name" value="Homo-oligomeric flavin-containing Cys decarboxylases, HFCD"/>
    <property type="match status" value="1"/>
</dbReference>
<reference evidence="9" key="1">
    <citation type="submission" date="2022-02" db="EMBL/GenBank/DDBJ databases">
        <authorList>
            <person name="Leng L."/>
        </authorList>
    </citation>
    <scope>NUCLEOTIDE SEQUENCE</scope>
    <source>
        <strain evidence="9">JI</strain>
    </source>
</reference>
<dbReference type="PANTHER" id="PTHR43374">
    <property type="entry name" value="FLAVIN PRENYLTRANSFERASE"/>
    <property type="match status" value="1"/>
</dbReference>
<comment type="caution">
    <text evidence="7">Lacks conserved residue(s) required for the propagation of feature annotation.</text>
</comment>
<evidence type="ECO:0000256" key="7">
    <source>
        <dbReference type="HAMAP-Rule" id="MF_01984"/>
    </source>
</evidence>
<dbReference type="FunFam" id="3.40.50.1950:FF:000001">
    <property type="entry name" value="Flavin prenyltransferase UbiX"/>
    <property type="match status" value="1"/>
</dbReference>
<evidence type="ECO:0000256" key="3">
    <source>
        <dbReference type="ARBA" id="ARBA00022643"/>
    </source>
</evidence>
<feature type="binding site" evidence="7">
    <location>
        <position position="171"/>
    </location>
    <ligand>
        <name>dimethylallyl phosphate</name>
        <dbReference type="ChEBI" id="CHEBI:88052"/>
    </ligand>
</feature>
<comment type="similarity">
    <text evidence="6 7">Belongs to the UbiX/PAD1 family.</text>
</comment>
<dbReference type="InterPro" id="IPR036551">
    <property type="entry name" value="Flavin_trans-like"/>
</dbReference>
<dbReference type="NCBIfam" id="NF004685">
    <property type="entry name" value="PRK06029.1"/>
    <property type="match status" value="1"/>
</dbReference>
<evidence type="ECO:0000259" key="8">
    <source>
        <dbReference type="Pfam" id="PF02441"/>
    </source>
</evidence>
<proteinExistence type="inferred from homology"/>
<feature type="binding site" evidence="7">
    <location>
        <begin position="90"/>
        <end position="93"/>
    </location>
    <ligand>
        <name>FMN</name>
        <dbReference type="ChEBI" id="CHEBI:58210"/>
    </ligand>
</feature>
<sequence length="194" mass="21021">MDVQRIIVAITGATGAIYGVRLLEALQACPGVETHLILSSWAEKTIALETNRTVESVREMAHCCHDLRNVGAPIASGSFQTSGMAVIPCSMKTLAAIAHGLAENLIIRAADVMLKERKKLILVPRETPLSGIHLENMLAVNRAGAYLVPPMPAFYNHPASIGDLVNHLVGRVMDQFSLPHNLTRRWGEDGSNQP</sequence>
<gene>
    <name evidence="7" type="primary">ubiX</name>
    <name evidence="9" type="ORF">L7E55_16245</name>
</gene>
<comment type="function">
    <text evidence="7">Flavin prenyltransferase that catalyzes the synthesis of the prenylated FMN cofactor (prenyl-FMN) for 4-hydroxy-3-polyprenylbenzoic acid decarboxylase UbiD. The prenyltransferase is metal-independent and links a dimethylallyl moiety from dimethylallyl monophosphate (DMAP) to the flavin N5 and C6 atoms of FMN.</text>
</comment>
<feature type="domain" description="Flavoprotein" evidence="8">
    <location>
        <begin position="5"/>
        <end position="175"/>
    </location>
</feature>